<comment type="caution">
    <text evidence="2">The sequence shown here is derived from an EMBL/GenBank/DDBJ whole genome shotgun (WGS) entry which is preliminary data.</text>
</comment>
<keyword evidence="2" id="KW-0808">Transferase</keyword>
<dbReference type="EMBL" id="PDPS01000035">
    <property type="protein sequence ID" value="PID56340.1"/>
    <property type="molecule type" value="Genomic_DNA"/>
</dbReference>
<dbReference type="InterPro" id="IPR053173">
    <property type="entry name" value="SAM-binding_MTase"/>
</dbReference>
<dbReference type="CDD" id="cd02440">
    <property type="entry name" value="AdoMet_MTases"/>
    <property type="match status" value="1"/>
</dbReference>
<evidence type="ECO:0000313" key="2">
    <source>
        <dbReference type="EMBL" id="PID56340.1"/>
    </source>
</evidence>
<dbReference type="Gene3D" id="3.40.50.150">
    <property type="entry name" value="Vaccinia Virus protein VP39"/>
    <property type="match status" value="1"/>
</dbReference>
<dbReference type="Pfam" id="PF13847">
    <property type="entry name" value="Methyltransf_31"/>
    <property type="match status" value="1"/>
</dbReference>
<proteinExistence type="predicted"/>
<keyword evidence="2" id="KW-0830">Ubiquinone</keyword>
<name>A0A2G6E2S1_9BACT</name>
<sequence>MGIFIVMEVNRSMQENNLPIGAGKSTFTYIESEALFAFLPLYETTRFLDIACGNGAYTLAVAEKIGPKGRVFALDLWEEGIGLLREEAAVRGIDNVQSVVGDATQKFPLDLSDIDVCFMSSVLHDFVHIQGAEAVLENCVDVLRPNGTLVVVEFKKIDGPPGPPLRSRMTPEEVEKLVTTYGFRKECESEIGPCHYAMRFRLLNSD</sequence>
<keyword evidence="2" id="KW-0489">Methyltransferase</keyword>
<dbReference type="GO" id="GO:0032259">
    <property type="term" value="P:methylation"/>
    <property type="evidence" value="ECO:0007669"/>
    <property type="project" value="UniProtKB-KW"/>
</dbReference>
<dbReference type="PANTHER" id="PTHR45128:SF1">
    <property type="entry name" value="S-ADENOSYLMETHIONINE-DEPENDENT METHYLTRANSFERASE RV2258C"/>
    <property type="match status" value="1"/>
</dbReference>
<feature type="domain" description="Methyltransferase" evidence="1">
    <location>
        <begin position="44"/>
        <end position="155"/>
    </location>
</feature>
<accession>A0A2G6E2S1</accession>
<dbReference type="GO" id="GO:0008168">
    <property type="term" value="F:methyltransferase activity"/>
    <property type="evidence" value="ECO:0007669"/>
    <property type="project" value="UniProtKB-KW"/>
</dbReference>
<protein>
    <submittedName>
        <fullName evidence="2">Ubiquinone/menaquinone biosynthesis methyltransferase UbiE</fullName>
    </submittedName>
</protein>
<evidence type="ECO:0000259" key="1">
    <source>
        <dbReference type="Pfam" id="PF13847"/>
    </source>
</evidence>
<dbReference type="InterPro" id="IPR029063">
    <property type="entry name" value="SAM-dependent_MTases_sf"/>
</dbReference>
<dbReference type="Proteomes" id="UP000229740">
    <property type="component" value="Unassembled WGS sequence"/>
</dbReference>
<evidence type="ECO:0000313" key="3">
    <source>
        <dbReference type="Proteomes" id="UP000229740"/>
    </source>
</evidence>
<reference evidence="2 3" key="1">
    <citation type="submission" date="2017-10" db="EMBL/GenBank/DDBJ databases">
        <title>Novel microbial diversity and functional potential in the marine mammal oral microbiome.</title>
        <authorList>
            <person name="Dudek N.K."/>
            <person name="Sun C.L."/>
            <person name="Burstein D."/>
            <person name="Kantor R.S."/>
            <person name="Aliaga Goltsman D.S."/>
            <person name="Bik E.M."/>
            <person name="Thomas B.C."/>
            <person name="Banfield J.F."/>
            <person name="Relman D.A."/>
        </authorList>
    </citation>
    <scope>NUCLEOTIDE SEQUENCE [LARGE SCALE GENOMIC DNA]</scope>
    <source>
        <strain evidence="2">DOLZORAL124_49_17</strain>
    </source>
</reference>
<dbReference type="AlphaFoldDB" id="A0A2G6E2S1"/>
<dbReference type="SUPFAM" id="SSF53335">
    <property type="entry name" value="S-adenosyl-L-methionine-dependent methyltransferases"/>
    <property type="match status" value="1"/>
</dbReference>
<dbReference type="InterPro" id="IPR025714">
    <property type="entry name" value="Methyltranfer_dom"/>
</dbReference>
<dbReference type="PANTHER" id="PTHR45128">
    <property type="entry name" value="METHYLTRANSFERASE TYPE 11"/>
    <property type="match status" value="1"/>
</dbReference>
<gene>
    <name evidence="2" type="ORF">CSB45_11675</name>
</gene>
<organism evidence="2 3">
    <name type="scientific">candidate division KSB3 bacterium</name>
    <dbReference type="NCBI Taxonomy" id="2044937"/>
    <lineage>
        <taxon>Bacteria</taxon>
        <taxon>candidate division KSB3</taxon>
    </lineage>
</organism>